<evidence type="ECO:0000313" key="1">
    <source>
        <dbReference type="EMBL" id="CAB4147131.1"/>
    </source>
</evidence>
<gene>
    <name evidence="1" type="ORF">UFOVP507_13</name>
</gene>
<name>A0A6J5MMD0_9CAUD</name>
<sequence length="128" mass="14643">MNANELADKLKQGHWEGGTREQAATMLRQQQAEIEALKKEAALQRLFDFTQEADNEPVAWINLNRFKDEALYLADCVSETKVDNMGITTPLYTHPVKELTDEEIHDLIINKTTDADMIKQALRKAQEK</sequence>
<protein>
    <submittedName>
        <fullName evidence="1">Uncharacterized protein</fullName>
    </submittedName>
</protein>
<proteinExistence type="predicted"/>
<accession>A0A6J5MMD0</accession>
<organism evidence="1">
    <name type="scientific">uncultured Caudovirales phage</name>
    <dbReference type="NCBI Taxonomy" id="2100421"/>
    <lineage>
        <taxon>Viruses</taxon>
        <taxon>Duplodnaviria</taxon>
        <taxon>Heunggongvirae</taxon>
        <taxon>Uroviricota</taxon>
        <taxon>Caudoviricetes</taxon>
        <taxon>Peduoviridae</taxon>
        <taxon>Maltschvirus</taxon>
        <taxon>Maltschvirus maltsch</taxon>
    </lineage>
</organism>
<dbReference type="EMBL" id="LR796486">
    <property type="protein sequence ID" value="CAB4147131.1"/>
    <property type="molecule type" value="Genomic_DNA"/>
</dbReference>
<reference evidence="1" key="1">
    <citation type="submission" date="2020-04" db="EMBL/GenBank/DDBJ databases">
        <authorList>
            <person name="Chiriac C."/>
            <person name="Salcher M."/>
            <person name="Ghai R."/>
            <person name="Kavagutti S V."/>
        </authorList>
    </citation>
    <scope>NUCLEOTIDE SEQUENCE</scope>
</reference>